<evidence type="ECO:0000256" key="2">
    <source>
        <dbReference type="PIRSR" id="PIRSR005962-1"/>
    </source>
</evidence>
<reference evidence="4 5" key="1">
    <citation type="submission" date="2018-02" db="EMBL/GenBank/DDBJ databases">
        <title>novel marine gammaproteobacteria from coastal saline agro ecosystem.</title>
        <authorList>
            <person name="Krishnan R."/>
            <person name="Ramesh Kumar N."/>
        </authorList>
    </citation>
    <scope>NUCLEOTIDE SEQUENCE [LARGE SCALE GENOMIC DNA]</scope>
    <source>
        <strain evidence="4 5">228</strain>
    </source>
</reference>
<feature type="binding site" evidence="2">
    <location>
        <position position="364"/>
    </location>
    <ligand>
        <name>Mn(2+)</name>
        <dbReference type="ChEBI" id="CHEBI:29035"/>
        <label>2</label>
    </ligand>
</feature>
<dbReference type="Pfam" id="PF07687">
    <property type="entry name" value="M20_dimer"/>
    <property type="match status" value="1"/>
</dbReference>
<evidence type="ECO:0000313" key="4">
    <source>
        <dbReference type="EMBL" id="PPC76284.1"/>
    </source>
</evidence>
<dbReference type="Gene3D" id="3.40.630.10">
    <property type="entry name" value="Zn peptidases"/>
    <property type="match status" value="1"/>
</dbReference>
<comment type="cofactor">
    <cofactor evidence="2">
        <name>Mn(2+)</name>
        <dbReference type="ChEBI" id="CHEBI:29035"/>
    </cofactor>
    <text evidence="2">The Mn(2+) ion enhances activity.</text>
</comment>
<feature type="domain" description="Peptidase M20 dimerisation" evidence="3">
    <location>
        <begin position="186"/>
        <end position="283"/>
    </location>
</feature>
<keyword evidence="1" id="KW-0378">Hydrolase</keyword>
<dbReference type="InterPro" id="IPR017439">
    <property type="entry name" value="Amidohydrolase"/>
</dbReference>
<dbReference type="CDD" id="cd05666">
    <property type="entry name" value="M20_Acy1-like"/>
    <property type="match status" value="1"/>
</dbReference>
<dbReference type="InterPro" id="IPR011650">
    <property type="entry name" value="Peptidase_M20_dimer"/>
</dbReference>
<evidence type="ECO:0000259" key="3">
    <source>
        <dbReference type="Pfam" id="PF07687"/>
    </source>
</evidence>
<name>A0A2S5KN72_9PROT</name>
<keyword evidence="2" id="KW-0479">Metal-binding</keyword>
<feature type="binding site" evidence="2">
    <location>
        <position position="165"/>
    </location>
    <ligand>
        <name>Mn(2+)</name>
        <dbReference type="ChEBI" id="CHEBI:29035"/>
        <label>2</label>
    </ligand>
</feature>
<dbReference type="AlphaFoldDB" id="A0A2S5KN72"/>
<comment type="caution">
    <text evidence="4">The sequence shown here is derived from an EMBL/GenBank/DDBJ whole genome shotgun (WGS) entry which is preliminary data.</text>
</comment>
<dbReference type="NCBIfam" id="TIGR01891">
    <property type="entry name" value="amidohydrolases"/>
    <property type="match status" value="1"/>
</dbReference>
<organism evidence="4 5">
    <name type="scientific">Proteobacteria bacterium 228</name>
    <dbReference type="NCBI Taxonomy" id="2083153"/>
    <lineage>
        <taxon>Bacteria</taxon>
        <taxon>Pseudomonadati</taxon>
        <taxon>Pseudomonadota</taxon>
    </lineage>
</organism>
<sequence length="391" mass="42191">MTRLINDPAFLRQCEDFVSIRQDIHSYPELGADVPRTSRLVADLLKEWGYEVHTGIGGLGVVGVLRQGNGSKRLGIRADMDALPILEKTDVPYRSKCDGHMHACGHDGHTAILLAAAHYLARHRCFDGTLNLIFQPDEEGLSGAKAMIEDGLFSRFPCDAVYALHNMPGIAEGVAAVQTGIMTSSSDRVTITFRGKGGHGALPHRAIDPTVAMAATIMALQTVVSRNLSPMESGVVSIGTVKAGTTSNVIPETAEMVLSVRAMAVDTRQTLERRIRAIVEGQAAAFGIEADIRYDHMVPAMLNTEEETAILRQAVAAALGEERLAKEHLPAYGSEDFAWMIEEVPGSYFMLGNGLEGAVGCSVHNPHYDFNDRLVPAGAACWVELARTFLA</sequence>
<dbReference type="EMBL" id="PRLP01000054">
    <property type="protein sequence ID" value="PPC76284.1"/>
    <property type="molecule type" value="Genomic_DNA"/>
</dbReference>
<dbReference type="GO" id="GO:0019877">
    <property type="term" value="P:diaminopimelate biosynthetic process"/>
    <property type="evidence" value="ECO:0007669"/>
    <property type="project" value="UniProtKB-ARBA"/>
</dbReference>
<dbReference type="FunFam" id="3.30.70.360:FF:000001">
    <property type="entry name" value="N-acetyldiaminopimelate deacetylase"/>
    <property type="match status" value="1"/>
</dbReference>
<evidence type="ECO:0000256" key="1">
    <source>
        <dbReference type="ARBA" id="ARBA00022801"/>
    </source>
</evidence>
<feature type="binding site" evidence="2">
    <location>
        <position position="104"/>
    </location>
    <ligand>
        <name>Mn(2+)</name>
        <dbReference type="ChEBI" id="CHEBI:29035"/>
        <label>2</label>
    </ligand>
</feature>
<keyword evidence="2" id="KW-0464">Manganese</keyword>
<dbReference type="Proteomes" id="UP000238196">
    <property type="component" value="Unassembled WGS sequence"/>
</dbReference>
<evidence type="ECO:0000313" key="5">
    <source>
        <dbReference type="Proteomes" id="UP000238196"/>
    </source>
</evidence>
<dbReference type="GO" id="GO:0050118">
    <property type="term" value="F:N-acetyldiaminopimelate deacetylase activity"/>
    <property type="evidence" value="ECO:0007669"/>
    <property type="project" value="UniProtKB-ARBA"/>
</dbReference>
<dbReference type="OrthoDB" id="9777385at2"/>
<feature type="binding site" evidence="2">
    <location>
        <position position="139"/>
    </location>
    <ligand>
        <name>Mn(2+)</name>
        <dbReference type="ChEBI" id="CHEBI:29035"/>
        <label>2</label>
    </ligand>
</feature>
<feature type="binding site" evidence="2">
    <location>
        <position position="106"/>
    </location>
    <ligand>
        <name>Mn(2+)</name>
        <dbReference type="ChEBI" id="CHEBI:29035"/>
        <label>2</label>
    </ligand>
</feature>
<dbReference type="Gene3D" id="3.30.70.360">
    <property type="match status" value="1"/>
</dbReference>
<dbReference type="PANTHER" id="PTHR11014">
    <property type="entry name" value="PEPTIDASE M20 FAMILY MEMBER"/>
    <property type="match status" value="1"/>
</dbReference>
<gene>
    <name evidence="4" type="ORF">C4K68_15970</name>
</gene>
<dbReference type="InterPro" id="IPR002933">
    <property type="entry name" value="Peptidase_M20"/>
</dbReference>
<dbReference type="InterPro" id="IPR036264">
    <property type="entry name" value="Bact_exopeptidase_dim_dom"/>
</dbReference>
<dbReference type="SUPFAM" id="SSF53187">
    <property type="entry name" value="Zn-dependent exopeptidases"/>
    <property type="match status" value="1"/>
</dbReference>
<dbReference type="Pfam" id="PF01546">
    <property type="entry name" value="Peptidase_M20"/>
    <property type="match status" value="1"/>
</dbReference>
<dbReference type="PIRSF" id="PIRSF005962">
    <property type="entry name" value="Pept_M20D_amidohydro"/>
    <property type="match status" value="1"/>
</dbReference>
<proteinExistence type="predicted"/>
<protein>
    <submittedName>
        <fullName evidence="4">Amidohydrolase</fullName>
    </submittedName>
</protein>
<dbReference type="SUPFAM" id="SSF55031">
    <property type="entry name" value="Bacterial exopeptidase dimerisation domain"/>
    <property type="match status" value="1"/>
</dbReference>
<dbReference type="PANTHER" id="PTHR11014:SF63">
    <property type="entry name" value="METALLOPEPTIDASE, PUTATIVE (AFU_ORTHOLOGUE AFUA_6G09600)-RELATED"/>
    <property type="match status" value="1"/>
</dbReference>
<accession>A0A2S5KN72</accession>
<dbReference type="GO" id="GO:0046872">
    <property type="term" value="F:metal ion binding"/>
    <property type="evidence" value="ECO:0007669"/>
    <property type="project" value="UniProtKB-KW"/>
</dbReference>